<gene>
    <name evidence="2" type="ORF">J2Z66_007342</name>
</gene>
<dbReference type="RefSeq" id="WP_209977482.1">
    <property type="nucleotide sequence ID" value="NZ_JAGGLB010000037.1"/>
</dbReference>
<name>A0ABS4J7B7_9BACL</name>
<comment type="caution">
    <text evidence="2">The sequence shown here is derived from an EMBL/GenBank/DDBJ whole genome shotgun (WGS) entry which is preliminary data.</text>
</comment>
<dbReference type="Proteomes" id="UP001519287">
    <property type="component" value="Unassembled WGS sequence"/>
</dbReference>
<proteinExistence type="predicted"/>
<dbReference type="Pfam" id="PF05239">
    <property type="entry name" value="PRC"/>
    <property type="match status" value="2"/>
</dbReference>
<dbReference type="Gene3D" id="2.30.30.240">
    <property type="entry name" value="PRC-barrel domain"/>
    <property type="match status" value="1"/>
</dbReference>
<evidence type="ECO:0000259" key="1">
    <source>
        <dbReference type="Pfam" id="PF05239"/>
    </source>
</evidence>
<organism evidence="2 3">
    <name type="scientific">Paenibacillus eucommiae</name>
    <dbReference type="NCBI Taxonomy" id="1355755"/>
    <lineage>
        <taxon>Bacteria</taxon>
        <taxon>Bacillati</taxon>
        <taxon>Bacillota</taxon>
        <taxon>Bacilli</taxon>
        <taxon>Bacillales</taxon>
        <taxon>Paenibacillaceae</taxon>
        <taxon>Paenibacillus</taxon>
    </lineage>
</organism>
<feature type="domain" description="PRC-barrel" evidence="1">
    <location>
        <begin position="3"/>
        <end position="67"/>
    </location>
</feature>
<feature type="domain" description="PRC-barrel" evidence="1">
    <location>
        <begin position="90"/>
        <end position="158"/>
    </location>
</feature>
<reference evidence="2 3" key="1">
    <citation type="submission" date="2021-03" db="EMBL/GenBank/DDBJ databases">
        <title>Genomic Encyclopedia of Type Strains, Phase IV (KMG-IV): sequencing the most valuable type-strain genomes for metagenomic binning, comparative biology and taxonomic classification.</title>
        <authorList>
            <person name="Goeker M."/>
        </authorList>
    </citation>
    <scope>NUCLEOTIDE SEQUENCE [LARGE SCALE GENOMIC DNA]</scope>
    <source>
        <strain evidence="2 3">DSM 26048</strain>
    </source>
</reference>
<accession>A0ABS4J7B7</accession>
<sequence>MRKAHEWVGLPVLAINTGKQLGRAKDLVIDDAWMITGIILESKQWFASLRYISSANVAAFGEDAITVADETAVQDLDDEAKLNAFIGGTRKIKGLPVITVGGEQLGIVEDVYLAQDWGTQIIGYELSEGFISDVKDGRKWLPMPDQAVRGENAIIVSIHRVRDLEVPFVTKEE</sequence>
<dbReference type="EMBL" id="JAGGLB010000037">
    <property type="protein sequence ID" value="MBP1995700.1"/>
    <property type="molecule type" value="Genomic_DNA"/>
</dbReference>
<protein>
    <submittedName>
        <fullName evidence="2">Uncharacterized protein YrrD</fullName>
    </submittedName>
</protein>
<dbReference type="InterPro" id="IPR027275">
    <property type="entry name" value="PRC-brl_dom"/>
</dbReference>
<dbReference type="InterPro" id="IPR011033">
    <property type="entry name" value="PRC_barrel-like_sf"/>
</dbReference>
<dbReference type="SUPFAM" id="SSF50346">
    <property type="entry name" value="PRC-barrel domain"/>
    <property type="match status" value="2"/>
</dbReference>
<keyword evidence="3" id="KW-1185">Reference proteome</keyword>
<evidence type="ECO:0000313" key="3">
    <source>
        <dbReference type="Proteomes" id="UP001519287"/>
    </source>
</evidence>
<evidence type="ECO:0000313" key="2">
    <source>
        <dbReference type="EMBL" id="MBP1995700.1"/>
    </source>
</evidence>